<accession>A0A0D0DV52</accession>
<dbReference type="AlphaFoldDB" id="A0A0D0DV52"/>
<sequence>MTSPALHGARTSFPTLTRPAPTLVSIPYGPASGSHTRTGSTEWLGSKLKHSEHGDAPEFPLKTDTTKEEPPVGGKAELVSGTPHVDSAAREPEYQMPTPAQVDAPPNILKQPMDRGSTSSPADKTHLPQTTTQPETAPVDGVNVDASLVPPETGVDNGTRSKPSGGSVFDAEPACCMPPPPFTEFASSGETVVAGEGCRDEDPVTQDKQPTKLTEEQRATEDKRRAFLLKHLEKLQADRDRLQGDLGARNKPPVKVAAGIASNLAQTEKSLSAVQARISKTSFSEPSTNFSTPDIDVSGKSSEQIDSKLASAILDMLLERDDAGPMTIQVLIKGKPANKRSKDAKAAVLAFVSQNQFSSRPRPGEATTPNIDTIEITF</sequence>
<dbReference type="InParanoid" id="A0A0D0DV52"/>
<feature type="compositionally biased region" description="Polar residues" evidence="1">
    <location>
        <begin position="116"/>
        <end position="135"/>
    </location>
</feature>
<dbReference type="Proteomes" id="UP000054538">
    <property type="component" value="Unassembled WGS sequence"/>
</dbReference>
<feature type="compositionally biased region" description="Polar residues" evidence="1">
    <location>
        <begin position="33"/>
        <end position="43"/>
    </location>
</feature>
<feature type="region of interest" description="Disordered" evidence="1">
    <location>
        <begin position="195"/>
        <end position="219"/>
    </location>
</feature>
<reference evidence="3" key="2">
    <citation type="submission" date="2015-01" db="EMBL/GenBank/DDBJ databases">
        <title>Evolutionary Origins and Diversification of the Mycorrhizal Mutualists.</title>
        <authorList>
            <consortium name="DOE Joint Genome Institute"/>
            <consortium name="Mycorrhizal Genomics Consortium"/>
            <person name="Kohler A."/>
            <person name="Kuo A."/>
            <person name="Nagy L.G."/>
            <person name="Floudas D."/>
            <person name="Copeland A."/>
            <person name="Barry K.W."/>
            <person name="Cichocki N."/>
            <person name="Veneault-Fourrey C."/>
            <person name="LaButti K."/>
            <person name="Lindquist E.A."/>
            <person name="Lipzen A."/>
            <person name="Lundell T."/>
            <person name="Morin E."/>
            <person name="Murat C."/>
            <person name="Riley R."/>
            <person name="Ohm R."/>
            <person name="Sun H."/>
            <person name="Tunlid A."/>
            <person name="Henrissat B."/>
            <person name="Grigoriev I.V."/>
            <person name="Hibbett D.S."/>
            <person name="Martin F."/>
        </authorList>
    </citation>
    <scope>NUCLEOTIDE SEQUENCE [LARGE SCALE GENOMIC DNA]</scope>
    <source>
        <strain evidence="3">Ve08.2h10</strain>
    </source>
</reference>
<feature type="compositionally biased region" description="Basic and acidic residues" evidence="1">
    <location>
        <begin position="209"/>
        <end position="219"/>
    </location>
</feature>
<name>A0A0D0DV52_9AGAM</name>
<evidence type="ECO:0000313" key="2">
    <source>
        <dbReference type="EMBL" id="KIK98478.1"/>
    </source>
</evidence>
<reference evidence="2 3" key="1">
    <citation type="submission" date="2014-04" db="EMBL/GenBank/DDBJ databases">
        <authorList>
            <consortium name="DOE Joint Genome Institute"/>
            <person name="Kuo A."/>
            <person name="Kohler A."/>
            <person name="Jargeat P."/>
            <person name="Nagy L.G."/>
            <person name="Floudas D."/>
            <person name="Copeland A."/>
            <person name="Barry K.W."/>
            <person name="Cichocki N."/>
            <person name="Veneault-Fourrey C."/>
            <person name="LaButti K."/>
            <person name="Lindquist E.A."/>
            <person name="Lipzen A."/>
            <person name="Lundell T."/>
            <person name="Morin E."/>
            <person name="Murat C."/>
            <person name="Sun H."/>
            <person name="Tunlid A."/>
            <person name="Henrissat B."/>
            <person name="Grigoriev I.V."/>
            <person name="Hibbett D.S."/>
            <person name="Martin F."/>
            <person name="Nordberg H.P."/>
            <person name="Cantor M.N."/>
            <person name="Hua S.X."/>
        </authorList>
    </citation>
    <scope>NUCLEOTIDE SEQUENCE [LARGE SCALE GENOMIC DNA]</scope>
    <source>
        <strain evidence="2 3">Ve08.2h10</strain>
    </source>
</reference>
<dbReference type="EMBL" id="KN824891">
    <property type="protein sequence ID" value="KIK98478.1"/>
    <property type="molecule type" value="Genomic_DNA"/>
</dbReference>
<evidence type="ECO:0000256" key="1">
    <source>
        <dbReference type="SAM" id="MobiDB-lite"/>
    </source>
</evidence>
<feature type="region of interest" description="Disordered" evidence="1">
    <location>
        <begin position="1"/>
        <end position="166"/>
    </location>
</feature>
<keyword evidence="3" id="KW-1185">Reference proteome</keyword>
<proteinExistence type="predicted"/>
<protein>
    <submittedName>
        <fullName evidence="2">Uncharacterized protein</fullName>
    </submittedName>
</protein>
<gene>
    <name evidence="2" type="ORF">PAXRUDRAFT_801611</name>
</gene>
<dbReference type="OrthoDB" id="2692992at2759"/>
<evidence type="ECO:0000313" key="3">
    <source>
        <dbReference type="Proteomes" id="UP000054538"/>
    </source>
</evidence>
<dbReference type="HOGENOM" id="CLU_731782_0_0_1"/>
<organism evidence="2 3">
    <name type="scientific">Paxillus rubicundulus Ve08.2h10</name>
    <dbReference type="NCBI Taxonomy" id="930991"/>
    <lineage>
        <taxon>Eukaryota</taxon>
        <taxon>Fungi</taxon>
        <taxon>Dikarya</taxon>
        <taxon>Basidiomycota</taxon>
        <taxon>Agaricomycotina</taxon>
        <taxon>Agaricomycetes</taxon>
        <taxon>Agaricomycetidae</taxon>
        <taxon>Boletales</taxon>
        <taxon>Paxilineae</taxon>
        <taxon>Paxillaceae</taxon>
        <taxon>Paxillus</taxon>
    </lineage>
</organism>